<dbReference type="GO" id="GO:0097272">
    <property type="term" value="P:ammonium homeostasis"/>
    <property type="evidence" value="ECO:0007669"/>
    <property type="project" value="TreeGrafter"/>
</dbReference>
<evidence type="ECO:0000256" key="3">
    <source>
        <dbReference type="ARBA" id="ARBA00022448"/>
    </source>
</evidence>
<dbReference type="PROSITE" id="PS01219">
    <property type="entry name" value="AMMONIUM_TRANSP"/>
    <property type="match status" value="1"/>
</dbReference>
<evidence type="ECO:0000313" key="11">
    <source>
        <dbReference type="Proteomes" id="UP001054837"/>
    </source>
</evidence>
<comment type="similarity">
    <text evidence="2 8">Belongs to the ammonia transporter channel (TC 1.A.11.2) family.</text>
</comment>
<evidence type="ECO:0000256" key="5">
    <source>
        <dbReference type="ARBA" id="ARBA00022989"/>
    </source>
</evidence>
<feature type="transmembrane region" description="Helical" evidence="8">
    <location>
        <begin position="207"/>
        <end position="230"/>
    </location>
</feature>
<feature type="transmembrane region" description="Helical" evidence="8">
    <location>
        <begin position="340"/>
        <end position="357"/>
    </location>
</feature>
<organism evidence="10 11">
    <name type="scientific">Caerostris darwini</name>
    <dbReference type="NCBI Taxonomy" id="1538125"/>
    <lineage>
        <taxon>Eukaryota</taxon>
        <taxon>Metazoa</taxon>
        <taxon>Ecdysozoa</taxon>
        <taxon>Arthropoda</taxon>
        <taxon>Chelicerata</taxon>
        <taxon>Arachnida</taxon>
        <taxon>Araneae</taxon>
        <taxon>Araneomorphae</taxon>
        <taxon>Entelegynae</taxon>
        <taxon>Araneoidea</taxon>
        <taxon>Araneidae</taxon>
        <taxon>Caerostris</taxon>
    </lineage>
</organism>
<keyword evidence="3 8" id="KW-0813">Transport</keyword>
<keyword evidence="5 8" id="KW-1133">Transmembrane helix</keyword>
<keyword evidence="7 8" id="KW-0924">Ammonia transport</keyword>
<proteinExistence type="inferred from homology"/>
<feature type="transmembrane region" description="Helical" evidence="8">
    <location>
        <begin position="251"/>
        <end position="274"/>
    </location>
</feature>
<dbReference type="PANTHER" id="PTHR11730:SF58">
    <property type="entry name" value="AMMONIUM TRANSPORTER"/>
    <property type="match status" value="1"/>
</dbReference>
<gene>
    <name evidence="10" type="primary">amt-3</name>
    <name evidence="10" type="ORF">CDAR_597691</name>
</gene>
<dbReference type="InterPro" id="IPR018047">
    <property type="entry name" value="Ammonium_transpt_CS"/>
</dbReference>
<dbReference type="AlphaFoldDB" id="A0AAV4WZ82"/>
<feature type="domain" description="Ammonium transporter AmtB-like" evidence="9">
    <location>
        <begin position="63"/>
        <end position="459"/>
    </location>
</feature>
<feature type="transmembrane region" description="Helical" evidence="8">
    <location>
        <begin position="61"/>
        <end position="82"/>
    </location>
</feature>
<dbReference type="PANTHER" id="PTHR11730">
    <property type="entry name" value="AMMONIUM TRANSPORTER"/>
    <property type="match status" value="1"/>
</dbReference>
<dbReference type="Pfam" id="PF00909">
    <property type="entry name" value="Ammonium_transp"/>
    <property type="match status" value="1"/>
</dbReference>
<keyword evidence="4 8" id="KW-0812">Transmembrane</keyword>
<dbReference type="InterPro" id="IPR029020">
    <property type="entry name" value="Ammonium/urea_transptr"/>
</dbReference>
<evidence type="ECO:0000256" key="7">
    <source>
        <dbReference type="ARBA" id="ARBA00023177"/>
    </source>
</evidence>
<keyword evidence="6 8" id="KW-0472">Membrane</keyword>
<feature type="transmembrane region" description="Helical" evidence="8">
    <location>
        <begin position="312"/>
        <end position="334"/>
    </location>
</feature>
<name>A0AAV4WZ82_9ARAC</name>
<dbReference type="InterPro" id="IPR024041">
    <property type="entry name" value="NH4_transpt_AmtB-like_dom"/>
</dbReference>
<feature type="transmembrane region" description="Helical" evidence="8">
    <location>
        <begin position="407"/>
        <end position="433"/>
    </location>
</feature>
<dbReference type="GO" id="GO:0005886">
    <property type="term" value="C:plasma membrane"/>
    <property type="evidence" value="ECO:0007669"/>
    <property type="project" value="UniProtKB-SubCell"/>
</dbReference>
<sequence length="550" mass="59769">MDRITQVLKHLCEKHRIVIHLLIVLQITVSFQLINLEVSASSTNSTNTVIGSLDPVTPDDATWILTSSFVIFTMQTGFGLLESGAVTKKNEVNILMKNAADVVLGGLSYWMFGYGFQYGKGPGTTFFCGIGSFFLDSEPQTMGVVFATFIFQLSFATTATTIVSGAMAERTDFHAYCIFSFLNTLTYCIPAGWLWAEHGFLKHLGALDFAGSCAVHLTGGVSALVAALMLKPRLRRYDNGPDPLPMGNPGNALVGTFTLWWGWLVFNCGSSFGISGDKWHYAGRSAVNTINASLGGGLAGLIYSYTKSKMFLVGDLINSILGALVAVTAGSGFLRSWESLVVGAFGAILVSIVAPLMDKYRIDDPVGAVAVHAMGGLWGMIAVGLFIDNDSLLNLTHGRSGLFKGGGFYLLGVQILACVAVSTWSMITTFLILKSINYFVPIRLAPPEEILGADFVEHDVRHEGYDYEVMMTELERLGLKLRHPRIHNPPRSQWDDHLILQYIEKVLVKCDSNDSSTDPLTTNGSSPPNIIAQEHFFIRGGRRADGCSIS</sequence>
<dbReference type="EMBL" id="BPLQ01015451">
    <property type="protein sequence ID" value="GIY88137.1"/>
    <property type="molecule type" value="Genomic_DNA"/>
</dbReference>
<evidence type="ECO:0000256" key="6">
    <source>
        <dbReference type="ARBA" id="ARBA00023136"/>
    </source>
</evidence>
<feature type="transmembrane region" description="Helical" evidence="8">
    <location>
        <begin position="17"/>
        <end position="34"/>
    </location>
</feature>
<dbReference type="NCBIfam" id="TIGR00836">
    <property type="entry name" value="amt"/>
    <property type="match status" value="1"/>
</dbReference>
<feature type="transmembrane region" description="Helical" evidence="8">
    <location>
        <begin position="94"/>
        <end position="112"/>
    </location>
</feature>
<evidence type="ECO:0000256" key="8">
    <source>
        <dbReference type="RuleBase" id="RU362002"/>
    </source>
</evidence>
<feature type="transmembrane region" description="Helical" evidence="8">
    <location>
        <begin position="175"/>
        <end position="195"/>
    </location>
</feature>
<protein>
    <recommendedName>
        <fullName evidence="8">Ammonium transporter</fullName>
    </recommendedName>
</protein>
<reference evidence="10 11" key="1">
    <citation type="submission" date="2021-06" db="EMBL/GenBank/DDBJ databases">
        <title>Caerostris darwini draft genome.</title>
        <authorList>
            <person name="Kono N."/>
            <person name="Arakawa K."/>
        </authorList>
    </citation>
    <scope>NUCLEOTIDE SEQUENCE [LARGE SCALE GENOMIC DNA]</scope>
</reference>
<dbReference type="Gene3D" id="1.10.3430.10">
    <property type="entry name" value="Ammonium transporter AmtB like domains"/>
    <property type="match status" value="1"/>
</dbReference>
<evidence type="ECO:0000313" key="10">
    <source>
        <dbReference type="EMBL" id="GIY88137.1"/>
    </source>
</evidence>
<evidence type="ECO:0000256" key="1">
    <source>
        <dbReference type="ARBA" id="ARBA00004141"/>
    </source>
</evidence>
<keyword evidence="11" id="KW-1185">Reference proteome</keyword>
<dbReference type="FunFam" id="1.10.3430.10:FF:000008">
    <property type="entry name" value="Ammonium transporter"/>
    <property type="match status" value="1"/>
</dbReference>
<accession>A0AAV4WZ82</accession>
<evidence type="ECO:0000256" key="4">
    <source>
        <dbReference type="ARBA" id="ARBA00022692"/>
    </source>
</evidence>
<dbReference type="GO" id="GO:0008519">
    <property type="term" value="F:ammonium channel activity"/>
    <property type="evidence" value="ECO:0007669"/>
    <property type="project" value="InterPro"/>
</dbReference>
<comment type="subcellular location">
    <subcellularLocation>
        <location evidence="8">Cell membrane</location>
        <topology evidence="8">Multi-pass membrane protein</topology>
    </subcellularLocation>
    <subcellularLocation>
        <location evidence="1">Membrane</location>
        <topology evidence="1">Multi-pass membrane protein</topology>
    </subcellularLocation>
</comment>
<comment type="caution">
    <text evidence="10">The sequence shown here is derived from an EMBL/GenBank/DDBJ whole genome shotgun (WGS) entry which is preliminary data.</text>
</comment>
<dbReference type="Proteomes" id="UP001054837">
    <property type="component" value="Unassembled WGS sequence"/>
</dbReference>
<evidence type="ECO:0000259" key="9">
    <source>
        <dbReference type="Pfam" id="PF00909"/>
    </source>
</evidence>
<evidence type="ECO:0000256" key="2">
    <source>
        <dbReference type="ARBA" id="ARBA00005887"/>
    </source>
</evidence>
<dbReference type="InterPro" id="IPR001905">
    <property type="entry name" value="Ammonium_transpt"/>
</dbReference>
<feature type="transmembrane region" description="Helical" evidence="8">
    <location>
        <begin position="369"/>
        <end position="387"/>
    </location>
</feature>
<feature type="transmembrane region" description="Helical" evidence="8">
    <location>
        <begin position="142"/>
        <end position="163"/>
    </location>
</feature>
<dbReference type="SUPFAM" id="SSF111352">
    <property type="entry name" value="Ammonium transporter"/>
    <property type="match status" value="1"/>
</dbReference>
<feature type="transmembrane region" description="Helical" evidence="8">
    <location>
        <begin position="286"/>
        <end position="305"/>
    </location>
</feature>